<dbReference type="Proteomes" id="UP000663193">
    <property type="component" value="Chromosome 14"/>
</dbReference>
<feature type="region of interest" description="Disordered" evidence="1">
    <location>
        <begin position="167"/>
        <end position="356"/>
    </location>
</feature>
<organism evidence="2 3">
    <name type="scientific">Phaeosphaeria nodorum (strain SN15 / ATCC MYA-4574 / FGSC 10173)</name>
    <name type="common">Glume blotch fungus</name>
    <name type="synonym">Parastagonospora nodorum</name>
    <dbReference type="NCBI Taxonomy" id="321614"/>
    <lineage>
        <taxon>Eukaryota</taxon>
        <taxon>Fungi</taxon>
        <taxon>Dikarya</taxon>
        <taxon>Ascomycota</taxon>
        <taxon>Pezizomycotina</taxon>
        <taxon>Dothideomycetes</taxon>
        <taxon>Pleosporomycetidae</taxon>
        <taxon>Pleosporales</taxon>
        <taxon>Pleosporineae</taxon>
        <taxon>Phaeosphaeriaceae</taxon>
        <taxon>Parastagonospora</taxon>
    </lineage>
</organism>
<feature type="region of interest" description="Disordered" evidence="1">
    <location>
        <begin position="1"/>
        <end position="26"/>
    </location>
</feature>
<gene>
    <name evidence="2" type="ORF">JI435_142200</name>
</gene>
<dbReference type="VEuPathDB" id="FungiDB:JI435_142200"/>
<evidence type="ECO:0000256" key="1">
    <source>
        <dbReference type="SAM" id="MobiDB-lite"/>
    </source>
</evidence>
<reference evidence="3" key="1">
    <citation type="journal article" date="2021" name="BMC Genomics">
        <title>Chromosome-level genome assembly and manually-curated proteome of model necrotroph Parastagonospora nodorum Sn15 reveals a genome-wide trove of candidate effector homologs, and redundancy of virulence-related functions within an accessory chromosome.</title>
        <authorList>
            <person name="Bertazzoni S."/>
            <person name="Jones D.A.B."/>
            <person name="Phan H.T."/>
            <person name="Tan K.-C."/>
            <person name="Hane J.K."/>
        </authorList>
    </citation>
    <scope>NUCLEOTIDE SEQUENCE [LARGE SCALE GENOMIC DNA]</scope>
    <source>
        <strain evidence="3">SN15 / ATCC MYA-4574 / FGSC 10173)</strain>
    </source>
</reference>
<feature type="compositionally biased region" description="Polar residues" evidence="1">
    <location>
        <begin position="300"/>
        <end position="311"/>
    </location>
</feature>
<feature type="compositionally biased region" description="Basic and acidic residues" evidence="1">
    <location>
        <begin position="201"/>
        <end position="214"/>
    </location>
</feature>
<feature type="compositionally biased region" description="Basic and acidic residues" evidence="1">
    <location>
        <begin position="223"/>
        <end position="232"/>
    </location>
</feature>
<feature type="compositionally biased region" description="Basic and acidic residues" evidence="1">
    <location>
        <begin position="183"/>
        <end position="192"/>
    </location>
</feature>
<feature type="compositionally biased region" description="Basic and acidic residues" evidence="1">
    <location>
        <begin position="243"/>
        <end position="259"/>
    </location>
</feature>
<feature type="compositionally biased region" description="Basic and acidic residues" evidence="1">
    <location>
        <begin position="322"/>
        <end position="331"/>
    </location>
</feature>
<sequence length="356" mass="40495">MTGVDEEPMRQHPTPQEVEQYKSDTSSLAQMKADELFYFPDGERSPENDVLWTKLHCERQARVDAYEEKYLPRRSSPRLQKEHRADYVPARNFGSMLGLLPPQQQAATCQSRLVDQAVPLPKPKPRANLSEWRAHELSESPSPRAPVDLERFRANEPAKQKRVNLDEFRAHEPAARTQKPKRVNLDEFRAHEPAAPAQKPKRVDLREFRAHEPAARTQKPKRVNLDEFRAHEPAAPAQKTKRLNLDEFRAHEPKGKQDVDMGDELAASPTRQDEVPEESGAAAKEDDVDIFMDDEDELTASPTRQEDSAASPSAAPVTENWGRGDEPEDHVLYSGEESEHEDWNPATKRVEKKGGE</sequence>
<evidence type="ECO:0000313" key="2">
    <source>
        <dbReference type="EMBL" id="QRD02990.1"/>
    </source>
</evidence>
<name>A0A7U2I5X3_PHANO</name>
<protein>
    <submittedName>
        <fullName evidence="2">Uncharacterized protein</fullName>
    </submittedName>
</protein>
<dbReference type="AlphaFoldDB" id="A0A7U2I5X3"/>
<keyword evidence="3" id="KW-1185">Reference proteome</keyword>
<evidence type="ECO:0000313" key="3">
    <source>
        <dbReference type="Proteomes" id="UP000663193"/>
    </source>
</evidence>
<dbReference type="OMA" id="EFRAHEP"/>
<dbReference type="EMBL" id="CP069036">
    <property type="protein sequence ID" value="QRD02990.1"/>
    <property type="molecule type" value="Genomic_DNA"/>
</dbReference>
<proteinExistence type="predicted"/>
<feature type="compositionally biased region" description="Acidic residues" evidence="1">
    <location>
        <begin position="286"/>
        <end position="298"/>
    </location>
</feature>
<accession>A0A7U2I5X3</accession>